<sequence>MASDFYISFWMKLEQNSLMQTDNHQRTLSVHFLIGMIRTKLHSLSPATDISFEKLTIEWHLFMCGEERL</sequence>
<name>A0AAE9DRD0_CAEBR</name>
<dbReference type="AlphaFoldDB" id="A0AAE9DRD0"/>
<accession>A0AAE9DRD0</accession>
<gene>
    <name evidence="1" type="ORF">L3Y34_014341</name>
</gene>
<proteinExistence type="predicted"/>
<dbReference type="Proteomes" id="UP000827892">
    <property type="component" value="Chromosome I"/>
</dbReference>
<dbReference type="EMBL" id="CP090891">
    <property type="protein sequence ID" value="ULU09909.1"/>
    <property type="molecule type" value="Genomic_DNA"/>
</dbReference>
<organism evidence="1 2">
    <name type="scientific">Caenorhabditis briggsae</name>
    <dbReference type="NCBI Taxonomy" id="6238"/>
    <lineage>
        <taxon>Eukaryota</taxon>
        <taxon>Metazoa</taxon>
        <taxon>Ecdysozoa</taxon>
        <taxon>Nematoda</taxon>
        <taxon>Chromadorea</taxon>
        <taxon>Rhabditida</taxon>
        <taxon>Rhabditina</taxon>
        <taxon>Rhabditomorpha</taxon>
        <taxon>Rhabditoidea</taxon>
        <taxon>Rhabditidae</taxon>
        <taxon>Peloderinae</taxon>
        <taxon>Caenorhabditis</taxon>
    </lineage>
</organism>
<reference evidence="1 2" key="1">
    <citation type="submission" date="2022-05" db="EMBL/GenBank/DDBJ databases">
        <title>Chromosome-level reference genomes for two strains of Caenorhabditis briggsae: an improved platform for comparative genomics.</title>
        <authorList>
            <person name="Stevens L."/>
            <person name="Andersen E.C."/>
        </authorList>
    </citation>
    <scope>NUCLEOTIDE SEQUENCE [LARGE SCALE GENOMIC DNA]</scope>
    <source>
        <strain evidence="1">QX1410_ONT</strain>
        <tissue evidence="1">Whole-organism</tissue>
    </source>
</reference>
<protein>
    <submittedName>
        <fullName evidence="1">Uncharacterized protein</fullName>
    </submittedName>
</protein>
<evidence type="ECO:0000313" key="1">
    <source>
        <dbReference type="EMBL" id="ULU09909.1"/>
    </source>
</evidence>
<evidence type="ECO:0000313" key="2">
    <source>
        <dbReference type="Proteomes" id="UP000827892"/>
    </source>
</evidence>